<gene>
    <name evidence="1" type="ORF">Sru01_37770</name>
</gene>
<sequence length="240" mass="26022">MLDALITSDVVVWACHADARPAGCEGARLRELLDSAGPDHARRVGGRIAAVLTKADLLSPPPWIFDARGRRGSFVPGPALAARLERRAARAEQALLAPLGDLLTAATYPTADPEGRPAGILPADDGRLRGDRHAVRYRGHFSGSVHERYRDAHPEHADVLGRLRDDHRVIPCSARFRYNLPRLLLALATRVTPAAVFRFQRMLDDAAALAELPASAVARHANLVRWDGERCRPAVAGPAC</sequence>
<evidence type="ECO:0000313" key="2">
    <source>
        <dbReference type="Proteomes" id="UP000655287"/>
    </source>
</evidence>
<evidence type="ECO:0000313" key="1">
    <source>
        <dbReference type="EMBL" id="GII78795.1"/>
    </source>
</evidence>
<name>A0A919V5Y1_9ACTN</name>
<dbReference type="EMBL" id="BOOU01000053">
    <property type="protein sequence ID" value="GII78795.1"/>
    <property type="molecule type" value="Genomic_DNA"/>
</dbReference>
<organism evidence="1 2">
    <name type="scientific">Sphaerisporangium rufum</name>
    <dbReference type="NCBI Taxonomy" id="1381558"/>
    <lineage>
        <taxon>Bacteria</taxon>
        <taxon>Bacillati</taxon>
        <taxon>Actinomycetota</taxon>
        <taxon>Actinomycetes</taxon>
        <taxon>Streptosporangiales</taxon>
        <taxon>Streptosporangiaceae</taxon>
        <taxon>Sphaerisporangium</taxon>
    </lineage>
</organism>
<dbReference type="Proteomes" id="UP000655287">
    <property type="component" value="Unassembled WGS sequence"/>
</dbReference>
<proteinExistence type="predicted"/>
<dbReference type="AlphaFoldDB" id="A0A919V5Y1"/>
<keyword evidence="2" id="KW-1185">Reference proteome</keyword>
<protein>
    <submittedName>
        <fullName evidence="1">Uncharacterized protein</fullName>
    </submittedName>
</protein>
<comment type="caution">
    <text evidence="1">The sequence shown here is derived from an EMBL/GenBank/DDBJ whole genome shotgun (WGS) entry which is preliminary data.</text>
</comment>
<accession>A0A919V5Y1</accession>
<reference evidence="1" key="1">
    <citation type="submission" date="2021-01" db="EMBL/GenBank/DDBJ databases">
        <title>Whole genome shotgun sequence of Sphaerisporangium rufum NBRC 109079.</title>
        <authorList>
            <person name="Komaki H."/>
            <person name="Tamura T."/>
        </authorList>
    </citation>
    <scope>NUCLEOTIDE SEQUENCE</scope>
    <source>
        <strain evidence="1">NBRC 109079</strain>
    </source>
</reference>